<organism evidence="1">
    <name type="scientific">Ixodes ricinus</name>
    <name type="common">Common tick</name>
    <name type="synonym">Acarus ricinus</name>
    <dbReference type="NCBI Taxonomy" id="34613"/>
    <lineage>
        <taxon>Eukaryota</taxon>
        <taxon>Metazoa</taxon>
        <taxon>Ecdysozoa</taxon>
        <taxon>Arthropoda</taxon>
        <taxon>Chelicerata</taxon>
        <taxon>Arachnida</taxon>
        <taxon>Acari</taxon>
        <taxon>Parasitiformes</taxon>
        <taxon>Ixodida</taxon>
        <taxon>Ixodoidea</taxon>
        <taxon>Ixodidae</taxon>
        <taxon>Ixodinae</taxon>
        <taxon>Ixodes</taxon>
    </lineage>
</organism>
<accession>A0A6B0U8J3</accession>
<dbReference type="EMBL" id="GIFC01002812">
    <property type="protein sequence ID" value="MXU84895.1"/>
    <property type="molecule type" value="Transcribed_RNA"/>
</dbReference>
<dbReference type="AlphaFoldDB" id="A0A6B0U8J3"/>
<reference evidence="1" key="1">
    <citation type="submission" date="2019-12" db="EMBL/GenBank/DDBJ databases">
        <title>An insight into the sialome of adult female Ixodes ricinus ticks feeding for 6 days.</title>
        <authorList>
            <person name="Perner J."/>
            <person name="Ribeiro J.M.C."/>
        </authorList>
    </citation>
    <scope>NUCLEOTIDE SEQUENCE</scope>
    <source>
        <strain evidence="1">Semi-engorged</strain>
        <tissue evidence="1">Salivary glands</tissue>
    </source>
</reference>
<protein>
    <submittedName>
        <fullName evidence="1">Uncharacterized protein</fullName>
    </submittedName>
</protein>
<name>A0A6B0U8J3_IXORI</name>
<sequence length="83" mass="9472">MPISLLPLPVFWRFSETRAQAHFGCVVPRNLWHVDVSECVRLVLAILRQRVVAVLLVSGLRGVTRAFDWAKTAIRLPRVVRVL</sequence>
<proteinExistence type="predicted"/>
<evidence type="ECO:0000313" key="1">
    <source>
        <dbReference type="EMBL" id="MXU84895.1"/>
    </source>
</evidence>